<dbReference type="PROSITE" id="PS51257">
    <property type="entry name" value="PROKAR_LIPOPROTEIN"/>
    <property type="match status" value="1"/>
</dbReference>
<dbReference type="Proteomes" id="UP000199400">
    <property type="component" value="Unassembled WGS sequence"/>
</dbReference>
<dbReference type="AlphaFoldDB" id="A0A1I2GT80"/>
<accession>A0A1I2GT80</accession>
<feature type="signal peptide" evidence="1">
    <location>
        <begin position="1"/>
        <end position="25"/>
    </location>
</feature>
<protein>
    <recommendedName>
        <fullName evidence="4">Lipoprotein</fullName>
    </recommendedName>
</protein>
<feature type="chain" id="PRO_5011560718" description="Lipoprotein" evidence="1">
    <location>
        <begin position="26"/>
        <end position="250"/>
    </location>
</feature>
<gene>
    <name evidence="2" type="ORF">SAMN02745121_07455</name>
</gene>
<dbReference type="EMBL" id="FOMX01000034">
    <property type="protein sequence ID" value="SFF19761.1"/>
    <property type="molecule type" value="Genomic_DNA"/>
</dbReference>
<proteinExistence type="predicted"/>
<dbReference type="OrthoDB" id="6305250at2"/>
<organism evidence="2 3">
    <name type="scientific">Nannocystis exedens</name>
    <dbReference type="NCBI Taxonomy" id="54"/>
    <lineage>
        <taxon>Bacteria</taxon>
        <taxon>Pseudomonadati</taxon>
        <taxon>Myxococcota</taxon>
        <taxon>Polyangia</taxon>
        <taxon>Nannocystales</taxon>
        <taxon>Nannocystaceae</taxon>
        <taxon>Nannocystis</taxon>
    </lineage>
</organism>
<reference evidence="3" key="1">
    <citation type="submission" date="2016-10" db="EMBL/GenBank/DDBJ databases">
        <authorList>
            <person name="Varghese N."/>
            <person name="Submissions S."/>
        </authorList>
    </citation>
    <scope>NUCLEOTIDE SEQUENCE [LARGE SCALE GENOMIC DNA]</scope>
    <source>
        <strain evidence="3">ATCC 25963</strain>
    </source>
</reference>
<evidence type="ECO:0000313" key="2">
    <source>
        <dbReference type="EMBL" id="SFF19761.1"/>
    </source>
</evidence>
<evidence type="ECO:0000256" key="1">
    <source>
        <dbReference type="SAM" id="SignalP"/>
    </source>
</evidence>
<keyword evidence="3" id="KW-1185">Reference proteome</keyword>
<keyword evidence="1" id="KW-0732">Signal</keyword>
<evidence type="ECO:0008006" key="4">
    <source>
        <dbReference type="Google" id="ProtNLM"/>
    </source>
</evidence>
<sequence length="250" mass="26807">MRSNAPVAAVLALVACAGDSSPSPASPNQAPPAAVSVAPLADAAAPQTPEHWLDLRPGRYTAVPFVMSIPAELAGVQTRFARAVATQEAWVQQYLAELQLPPGAPLPYHPNLGVSEAEYQQLLHAYEHPIVVEADKRDLEVRVERGALRFSAPEPLAALDLLAIEAGGRARYGDEVVVDGPERIDGLQGSFGAWSGFAWRHDASSLVSRTIDVLDVELGRVAGRRFLHLARRRGDGTAMTEATELLAWID</sequence>
<dbReference type="RefSeq" id="WP_096327057.1">
    <property type="nucleotide sequence ID" value="NZ_FOMX01000034.1"/>
</dbReference>
<name>A0A1I2GT80_9BACT</name>
<evidence type="ECO:0000313" key="3">
    <source>
        <dbReference type="Proteomes" id="UP000199400"/>
    </source>
</evidence>